<evidence type="ECO:0000313" key="3">
    <source>
        <dbReference type="Proteomes" id="UP001595973"/>
    </source>
</evidence>
<keyword evidence="1" id="KW-0732">Signal</keyword>
<dbReference type="Proteomes" id="UP001595973">
    <property type="component" value="Unassembled WGS sequence"/>
</dbReference>
<name>A0ABV9KN88_9RHOB</name>
<evidence type="ECO:0000313" key="2">
    <source>
        <dbReference type="EMBL" id="MFC4671512.1"/>
    </source>
</evidence>
<evidence type="ECO:0000256" key="1">
    <source>
        <dbReference type="SAM" id="SignalP"/>
    </source>
</evidence>
<accession>A0ABV9KN88</accession>
<feature type="chain" id="PRO_5046674199" evidence="1">
    <location>
        <begin position="20"/>
        <end position="105"/>
    </location>
</feature>
<comment type="caution">
    <text evidence="2">The sequence shown here is derived from an EMBL/GenBank/DDBJ whole genome shotgun (WGS) entry which is preliminary data.</text>
</comment>
<dbReference type="EMBL" id="JBHSGI010000033">
    <property type="protein sequence ID" value="MFC4671512.1"/>
    <property type="molecule type" value="Genomic_DNA"/>
</dbReference>
<dbReference type="RefSeq" id="WP_380722115.1">
    <property type="nucleotide sequence ID" value="NZ_JBHSGI010000033.1"/>
</dbReference>
<keyword evidence="3" id="KW-1185">Reference proteome</keyword>
<proteinExistence type="predicted"/>
<organism evidence="2 3">
    <name type="scientific">Seohaeicola nanhaiensis</name>
    <dbReference type="NCBI Taxonomy" id="1387282"/>
    <lineage>
        <taxon>Bacteria</taxon>
        <taxon>Pseudomonadati</taxon>
        <taxon>Pseudomonadota</taxon>
        <taxon>Alphaproteobacteria</taxon>
        <taxon>Rhodobacterales</taxon>
        <taxon>Roseobacteraceae</taxon>
        <taxon>Seohaeicola</taxon>
    </lineage>
</organism>
<gene>
    <name evidence="2" type="ORF">ACFO5X_23365</name>
</gene>
<reference evidence="3" key="1">
    <citation type="journal article" date="2019" name="Int. J. Syst. Evol. Microbiol.">
        <title>The Global Catalogue of Microorganisms (GCM) 10K type strain sequencing project: providing services to taxonomists for standard genome sequencing and annotation.</title>
        <authorList>
            <consortium name="The Broad Institute Genomics Platform"/>
            <consortium name="The Broad Institute Genome Sequencing Center for Infectious Disease"/>
            <person name="Wu L."/>
            <person name="Ma J."/>
        </authorList>
    </citation>
    <scope>NUCLEOTIDE SEQUENCE [LARGE SCALE GENOMIC DNA]</scope>
    <source>
        <strain evidence="3">CGMCC 4.7283</strain>
    </source>
</reference>
<sequence>MKHLIVLACGLLASAPALAGDKPVIVTVKPPVVDYYVGTGPIRYYAGTETVTSTTSVDYNGGDSSAAPAAAITGQNRVSGSGISRVEADALYARLLSEAKARKLR</sequence>
<feature type="signal peptide" evidence="1">
    <location>
        <begin position="1"/>
        <end position="19"/>
    </location>
</feature>
<protein>
    <submittedName>
        <fullName evidence="2">Uncharacterized protein</fullName>
    </submittedName>
</protein>